<dbReference type="HOGENOM" id="CLU_084557_0_0_1"/>
<dbReference type="EMBL" id="JPOX01000004">
    <property type="protein sequence ID" value="KFX51557.1"/>
    <property type="molecule type" value="Genomic_DNA"/>
</dbReference>
<proteinExistence type="predicted"/>
<sequence>MSNLDPQKDLLNEIAELSKDLGTPLGALSTPQNMIGTGNTPPNAPPAMSKSSHTVDGVSQLGVSRMEQLGYRWFDGSVPDPSKVREIMTAFDEGERIKDGPTTHIQGGPVCYKFLESGSPEPLEQLAQKGLRAEFVISQGPVILGHNPNATDLGHKLAHPLGEEGISFIRLVHGEINAAVENQDATIAPTSGAFVLYASSHSADHFDEKKAPSVQPAATPHRLFELRGALRCPDSSEIGHLCRGNYPFLTLNAELREDVSIAPLRILHSPPLAAAQLALDRHNGDSN</sequence>
<name>A0A093VGA6_TALMA</name>
<reference key="1">
    <citation type="journal article" date="2014" name="PLoS Genet.">
        <title>Signature Gene Expression Reveals Novel Clues to the Molecular Mechanisms of Dimorphic Transition in Penicillium marneffei.</title>
        <authorList>
            <person name="Yang E."/>
            <person name="Wang G."/>
            <person name="Cai J."/>
            <person name="Woo P.C."/>
            <person name="Lau S.K."/>
            <person name="Yuen K.-Y."/>
            <person name="Chow W.-N."/>
            <person name="Lin X."/>
        </authorList>
    </citation>
    <scope>NUCLEOTIDE SEQUENCE [LARGE SCALE GENOMIC DNA]</scope>
    <source>
        <strain>PM1</strain>
    </source>
</reference>
<dbReference type="AlphaFoldDB" id="A0A093VGA6"/>
<comment type="caution">
    <text evidence="2">The sequence shown here is derived from an EMBL/GenBank/DDBJ whole genome shotgun (WGS) entry which is preliminary data.</text>
</comment>
<evidence type="ECO:0000313" key="2">
    <source>
        <dbReference type="EMBL" id="KFX51557.1"/>
    </source>
</evidence>
<feature type="compositionally biased region" description="Polar residues" evidence="1">
    <location>
        <begin position="29"/>
        <end position="41"/>
    </location>
</feature>
<gene>
    <name evidence="2" type="ORF">GQ26_0040060</name>
</gene>
<accession>A0A093VGA6</accession>
<evidence type="ECO:0000256" key="1">
    <source>
        <dbReference type="SAM" id="MobiDB-lite"/>
    </source>
</evidence>
<organism evidence="2">
    <name type="scientific">Talaromyces marneffei PM1</name>
    <dbReference type="NCBI Taxonomy" id="1077442"/>
    <lineage>
        <taxon>Eukaryota</taxon>
        <taxon>Fungi</taxon>
        <taxon>Dikarya</taxon>
        <taxon>Ascomycota</taxon>
        <taxon>Pezizomycotina</taxon>
        <taxon>Eurotiomycetes</taxon>
        <taxon>Eurotiomycetidae</taxon>
        <taxon>Eurotiales</taxon>
        <taxon>Trichocomaceae</taxon>
        <taxon>Talaromyces</taxon>
        <taxon>Talaromyces sect. Talaromyces</taxon>
    </lineage>
</organism>
<feature type="region of interest" description="Disordered" evidence="1">
    <location>
        <begin position="22"/>
        <end position="56"/>
    </location>
</feature>
<protein>
    <submittedName>
        <fullName evidence="2">Uncharacterized protein</fullName>
    </submittedName>
</protein>
<reference evidence="2" key="2">
    <citation type="journal article" date="2014" name="PLoS Genet.">
        <title>Signature gene expression reveals novel clues to the molecular mechanisms of dimorphic transition in Penicillium marneffei.</title>
        <authorList>
            <person name="Yang E."/>
            <person name="Wang G."/>
            <person name="Cai J."/>
            <person name="Woo P.C."/>
            <person name="Lau S.K."/>
            <person name="Yuen K.-Y."/>
            <person name="Chow W.-N."/>
            <person name="Lin X."/>
        </authorList>
    </citation>
    <scope>NUCLEOTIDE SEQUENCE</scope>
    <source>
        <strain evidence="2">PM1</strain>
    </source>
</reference>